<gene>
    <name evidence="2" type="ORF">U5G49_005201</name>
</gene>
<evidence type="ECO:0000259" key="1">
    <source>
        <dbReference type="Pfam" id="PF07007"/>
    </source>
</evidence>
<evidence type="ECO:0000313" key="3">
    <source>
        <dbReference type="Proteomes" id="UP001322785"/>
    </source>
</evidence>
<dbReference type="Proteomes" id="UP001322785">
    <property type="component" value="Plasmid pRinCIP108029b"/>
</dbReference>
<feature type="domain" description="Lysozyme inhibitor LprI-like N-terminal" evidence="1">
    <location>
        <begin position="73"/>
        <end position="146"/>
    </location>
</feature>
<accession>A0ABZ1DVS2</accession>
<geneLocation type="plasmid" evidence="2 3">
    <name>pRinCIP108029b</name>
</geneLocation>
<dbReference type="RefSeq" id="WP_246288872.1">
    <property type="nucleotide sequence ID" value="NZ_BSOQ01000002.1"/>
</dbReference>
<organism evidence="2 3">
    <name type="scientific">Rhizobium indigoferae</name>
    <dbReference type="NCBI Taxonomy" id="158891"/>
    <lineage>
        <taxon>Bacteria</taxon>
        <taxon>Pseudomonadati</taxon>
        <taxon>Pseudomonadota</taxon>
        <taxon>Alphaproteobacteria</taxon>
        <taxon>Hyphomicrobiales</taxon>
        <taxon>Rhizobiaceae</taxon>
        <taxon>Rhizobium/Agrobacterium group</taxon>
        <taxon>Rhizobium</taxon>
    </lineage>
</organism>
<keyword evidence="3" id="KW-1185">Reference proteome</keyword>
<keyword evidence="2" id="KW-0614">Plasmid</keyword>
<dbReference type="Gene3D" id="1.20.1270.180">
    <property type="match status" value="1"/>
</dbReference>
<proteinExistence type="predicted"/>
<dbReference type="Pfam" id="PF07007">
    <property type="entry name" value="LprI"/>
    <property type="match status" value="1"/>
</dbReference>
<protein>
    <submittedName>
        <fullName evidence="2">Lysozyme inhibitor LprI family protein</fullName>
    </submittedName>
</protein>
<evidence type="ECO:0000313" key="2">
    <source>
        <dbReference type="EMBL" id="WRW39844.1"/>
    </source>
</evidence>
<dbReference type="EMBL" id="CP140636">
    <property type="protein sequence ID" value="WRW39844.1"/>
    <property type="molecule type" value="Genomic_DNA"/>
</dbReference>
<dbReference type="InterPro" id="IPR009739">
    <property type="entry name" value="LprI-like_N"/>
</dbReference>
<name>A0ABZ1DVS2_9HYPH</name>
<reference evidence="2 3" key="1">
    <citation type="submission" date="2023-12" db="EMBL/GenBank/DDBJ databases">
        <authorList>
            <person name="Menendez E."/>
            <person name="Kaur S."/>
            <person name="Flores-Felix J.D."/>
            <person name="diCenzo G.C."/>
            <person name="Peix A."/>
            <person name="Velazquez E."/>
        </authorList>
    </citation>
    <scope>NUCLEOTIDE SEQUENCE [LARGE SCALE GENOMIC DNA]</scope>
    <source>
        <strain evidence="2 3">CIP 108029</strain>
        <plasmid evidence="2 3">pRinCIP108029b</plasmid>
    </source>
</reference>
<sequence length="156" mass="17512">MAAAAATDAIPKKRNAIFPKSTLICCLLIRVRREQQRGNIGARFCERPIAEENGDGGLSTYMRLRAMFTVGILKREDDKLNATWKVVFEQATGQTKTDLLVEQRLWNTYKEASCQLYANGEWGAERAVLDYVSCRAGVIGKRITDLESYADLFKGN</sequence>